<protein>
    <recommendedName>
        <fullName evidence="4">Glycosyltransferase RgtA/B/C/D-like domain-containing protein</fullName>
    </recommendedName>
</protein>
<feature type="transmembrane region" description="Helical" evidence="1">
    <location>
        <begin position="435"/>
        <end position="455"/>
    </location>
</feature>
<reference evidence="2 3" key="1">
    <citation type="submission" date="2020-09" db="EMBL/GenBank/DDBJ databases">
        <title>Pseudoxanthomonas sp. CAU 1598 isolated from sand of Yaerae Beach.</title>
        <authorList>
            <person name="Kim W."/>
        </authorList>
    </citation>
    <scope>NUCLEOTIDE SEQUENCE [LARGE SCALE GENOMIC DNA]</scope>
    <source>
        <strain evidence="2 3">CAU 1598</strain>
    </source>
</reference>
<evidence type="ECO:0000313" key="2">
    <source>
        <dbReference type="EMBL" id="MBD8527325.1"/>
    </source>
</evidence>
<feature type="transmembrane region" description="Helical" evidence="1">
    <location>
        <begin position="312"/>
        <end position="330"/>
    </location>
</feature>
<feature type="transmembrane region" description="Helical" evidence="1">
    <location>
        <begin position="250"/>
        <end position="268"/>
    </location>
</feature>
<evidence type="ECO:0000313" key="3">
    <source>
        <dbReference type="Proteomes" id="UP000613768"/>
    </source>
</evidence>
<feature type="transmembrane region" description="Helical" evidence="1">
    <location>
        <begin position="227"/>
        <end position="244"/>
    </location>
</feature>
<keyword evidence="3" id="KW-1185">Reference proteome</keyword>
<feature type="transmembrane region" description="Helical" evidence="1">
    <location>
        <begin position="43"/>
        <end position="61"/>
    </location>
</feature>
<feature type="transmembrane region" description="Helical" evidence="1">
    <location>
        <begin position="202"/>
        <end position="220"/>
    </location>
</feature>
<organism evidence="2 3">
    <name type="scientific">Pseudomarimonas arenosa</name>
    <dbReference type="NCBI Taxonomy" id="2774145"/>
    <lineage>
        <taxon>Bacteria</taxon>
        <taxon>Pseudomonadati</taxon>
        <taxon>Pseudomonadota</taxon>
        <taxon>Gammaproteobacteria</taxon>
        <taxon>Lysobacterales</taxon>
        <taxon>Lysobacteraceae</taxon>
        <taxon>Pseudomarimonas</taxon>
    </lineage>
</organism>
<keyword evidence="1" id="KW-0812">Transmembrane</keyword>
<dbReference type="RefSeq" id="WP_192030746.1">
    <property type="nucleotide sequence ID" value="NZ_JACYTR010000048.1"/>
</dbReference>
<feature type="transmembrane region" description="Helical" evidence="1">
    <location>
        <begin position="68"/>
        <end position="87"/>
    </location>
</feature>
<keyword evidence="1" id="KW-0472">Membrane</keyword>
<gene>
    <name evidence="2" type="ORF">IFO71_16405</name>
</gene>
<dbReference type="Proteomes" id="UP000613768">
    <property type="component" value="Unassembled WGS sequence"/>
</dbReference>
<dbReference type="AlphaFoldDB" id="A0AAW3ZMH4"/>
<feature type="transmembrane region" description="Helical" evidence="1">
    <location>
        <begin position="374"/>
        <end position="392"/>
    </location>
</feature>
<sequence length="472" mass="51360">MIELGLALLILTSATLLAYLLLAGLFSADPAVGGVPARLGEAYLLAVLGGGVGLSLLGEALIPGPSGLFVLTGVAVLFLVSTLTRASGRQRVKLFVGRARWRPSWPALLGAALLLIIGIQALSLPTLTWDAWNTWLAKSKAWVHAGQFVSVLPIEAWLGASDPQSIHVVAHVYPEALPRSVAFLVAATGDWSDRIAHLPWPLLWLALGGVMWGGLAALSLDRRARSLICLGLLTLPLVTAHASLAGYADLWLSAVLLAAAVPAMRYFLRRQRRELCHALLFVALLPAVKQEGGIYAGLFLIALLLAHLPWRHGLLLLVVAPLLVTALIYLTPVSVPIPGVGWLRLAWGSVEVPDAWHMALFWRPVSVTVLSSLFLLPNWSLLWYLTPVLLIWRFRTLAAAPTRFLFLLFALSAQFHFVLFFFTDASAWAQDLTSLNRLLLHTAAIQVLLLAALGWQRSRCYGRYTRPELASS</sequence>
<evidence type="ECO:0008006" key="4">
    <source>
        <dbReference type="Google" id="ProtNLM"/>
    </source>
</evidence>
<accession>A0AAW3ZMH4</accession>
<name>A0AAW3ZMH4_9GAMM</name>
<comment type="caution">
    <text evidence="2">The sequence shown here is derived from an EMBL/GenBank/DDBJ whole genome shotgun (WGS) entry which is preliminary data.</text>
</comment>
<evidence type="ECO:0000256" key="1">
    <source>
        <dbReference type="SAM" id="Phobius"/>
    </source>
</evidence>
<keyword evidence="1" id="KW-1133">Transmembrane helix</keyword>
<proteinExistence type="predicted"/>
<feature type="transmembrane region" description="Helical" evidence="1">
    <location>
        <begin position="404"/>
        <end position="423"/>
    </location>
</feature>
<dbReference type="EMBL" id="JACYTR010000048">
    <property type="protein sequence ID" value="MBD8527325.1"/>
    <property type="molecule type" value="Genomic_DNA"/>
</dbReference>
<feature type="transmembrane region" description="Helical" evidence="1">
    <location>
        <begin position="107"/>
        <end position="129"/>
    </location>
</feature>